<feature type="compositionally biased region" description="Polar residues" evidence="7">
    <location>
        <begin position="101"/>
        <end position="118"/>
    </location>
</feature>
<dbReference type="GO" id="GO:0000981">
    <property type="term" value="F:DNA-binding transcription factor activity, RNA polymerase II-specific"/>
    <property type="evidence" value="ECO:0007669"/>
    <property type="project" value="InterPro"/>
</dbReference>
<dbReference type="CDD" id="cd12148">
    <property type="entry name" value="fungal_TF_MHR"/>
    <property type="match status" value="1"/>
</dbReference>
<feature type="region of interest" description="Disordered" evidence="7">
    <location>
        <begin position="99"/>
        <end position="118"/>
    </location>
</feature>
<dbReference type="GO" id="GO:0005634">
    <property type="term" value="C:nucleus"/>
    <property type="evidence" value="ECO:0007669"/>
    <property type="project" value="UniProtKB-SubCell"/>
</dbReference>
<dbReference type="GO" id="GO:0003677">
    <property type="term" value="F:DNA binding"/>
    <property type="evidence" value="ECO:0007669"/>
    <property type="project" value="UniProtKB-KW"/>
</dbReference>
<evidence type="ECO:0000256" key="3">
    <source>
        <dbReference type="ARBA" id="ARBA00023015"/>
    </source>
</evidence>
<evidence type="ECO:0000256" key="7">
    <source>
        <dbReference type="SAM" id="MobiDB-lite"/>
    </source>
</evidence>
<keyword evidence="4" id="KW-0238">DNA-binding</keyword>
<name>A0A5M9MT16_9EURO</name>
<dbReference type="GeneID" id="54326608"/>
<dbReference type="Pfam" id="PF04082">
    <property type="entry name" value="Fungal_trans"/>
    <property type="match status" value="1"/>
</dbReference>
<dbReference type="PROSITE" id="PS00463">
    <property type="entry name" value="ZN2_CY6_FUNGAL_1"/>
    <property type="match status" value="1"/>
</dbReference>
<dbReference type="PANTHER" id="PTHR31001">
    <property type="entry name" value="UNCHARACTERIZED TRANSCRIPTIONAL REGULATORY PROTEIN"/>
    <property type="match status" value="1"/>
</dbReference>
<keyword evidence="2" id="KW-0479">Metal-binding</keyword>
<organism evidence="9 10">
    <name type="scientific">Aspergillus tanneri</name>
    <dbReference type="NCBI Taxonomy" id="1220188"/>
    <lineage>
        <taxon>Eukaryota</taxon>
        <taxon>Fungi</taxon>
        <taxon>Dikarya</taxon>
        <taxon>Ascomycota</taxon>
        <taxon>Pezizomycotina</taxon>
        <taxon>Eurotiomycetes</taxon>
        <taxon>Eurotiomycetidae</taxon>
        <taxon>Eurotiales</taxon>
        <taxon>Aspergillaceae</taxon>
        <taxon>Aspergillus</taxon>
        <taxon>Aspergillus subgen. Circumdati</taxon>
    </lineage>
</organism>
<keyword evidence="6" id="KW-0539">Nucleus</keyword>
<proteinExistence type="predicted"/>
<dbReference type="InterPro" id="IPR036864">
    <property type="entry name" value="Zn2-C6_fun-type_DNA-bd_sf"/>
</dbReference>
<evidence type="ECO:0000256" key="1">
    <source>
        <dbReference type="ARBA" id="ARBA00004123"/>
    </source>
</evidence>
<gene>
    <name evidence="9" type="ORF">ATNIH1004_003906</name>
</gene>
<dbReference type="SUPFAM" id="SSF57701">
    <property type="entry name" value="Zn2/Cys6 DNA-binding domain"/>
    <property type="match status" value="1"/>
</dbReference>
<evidence type="ECO:0000256" key="5">
    <source>
        <dbReference type="ARBA" id="ARBA00023163"/>
    </source>
</evidence>
<dbReference type="VEuPathDB" id="FungiDB:EYZ11_011544"/>
<dbReference type="GO" id="GO:0006351">
    <property type="term" value="P:DNA-templated transcription"/>
    <property type="evidence" value="ECO:0007669"/>
    <property type="project" value="InterPro"/>
</dbReference>
<dbReference type="OrthoDB" id="4898680at2759"/>
<accession>A0A5M9MT16</accession>
<comment type="caution">
    <text evidence="9">The sequence shown here is derived from an EMBL/GenBank/DDBJ whole genome shotgun (WGS) entry which is preliminary data.</text>
</comment>
<keyword evidence="5" id="KW-0804">Transcription</keyword>
<dbReference type="RefSeq" id="XP_033427384.1">
    <property type="nucleotide sequence ID" value="XM_033568578.1"/>
</dbReference>
<evidence type="ECO:0000256" key="2">
    <source>
        <dbReference type="ARBA" id="ARBA00022723"/>
    </source>
</evidence>
<evidence type="ECO:0000256" key="4">
    <source>
        <dbReference type="ARBA" id="ARBA00023125"/>
    </source>
</evidence>
<dbReference type="PROSITE" id="PS50048">
    <property type="entry name" value="ZN2_CY6_FUNGAL_2"/>
    <property type="match status" value="1"/>
</dbReference>
<dbReference type="InterPro" id="IPR007219">
    <property type="entry name" value="XnlR_reg_dom"/>
</dbReference>
<dbReference type="AlphaFoldDB" id="A0A5M9MT16"/>
<evidence type="ECO:0000256" key="6">
    <source>
        <dbReference type="ARBA" id="ARBA00023242"/>
    </source>
</evidence>
<dbReference type="Proteomes" id="UP000324241">
    <property type="component" value="Unassembled WGS sequence"/>
</dbReference>
<dbReference type="Gene3D" id="4.10.240.10">
    <property type="entry name" value="Zn(2)-C6 fungal-type DNA-binding domain"/>
    <property type="match status" value="1"/>
</dbReference>
<dbReference type="GO" id="GO:0008270">
    <property type="term" value="F:zinc ion binding"/>
    <property type="evidence" value="ECO:0007669"/>
    <property type="project" value="InterPro"/>
</dbReference>
<comment type="subcellular location">
    <subcellularLocation>
        <location evidence="1">Nucleus</location>
    </subcellularLocation>
</comment>
<dbReference type="SMART" id="SM00906">
    <property type="entry name" value="Fungal_trans"/>
    <property type="match status" value="1"/>
</dbReference>
<reference evidence="9 10" key="1">
    <citation type="submission" date="2019-08" db="EMBL/GenBank/DDBJ databases">
        <title>The genome sequence of a newly discovered highly antifungal drug resistant Aspergillus species, Aspergillus tanneri NIH 1004.</title>
        <authorList>
            <person name="Mounaud S."/>
            <person name="Singh I."/>
            <person name="Joardar V."/>
            <person name="Pakala S."/>
            <person name="Pakala S."/>
            <person name="Venepally P."/>
            <person name="Chung J.K."/>
            <person name="Losada L."/>
            <person name="Nierman W.C."/>
        </authorList>
    </citation>
    <scope>NUCLEOTIDE SEQUENCE [LARGE SCALE GENOMIC DNA]</scope>
    <source>
        <strain evidence="9 10">NIH1004</strain>
    </source>
</reference>
<sequence>MKPLKVQRELLRKNGKPISCEPCRISKIRCDHAQPTCKRCVTRNLTPKCYYHPAPLTRVGKKSCQKQLESDPIPSVTPPVEKVPISVCNDSTQICRPLHTPGSSTGVSEGTPSSTAQRTYLGPTNYMSVFHDINPNLVISAYSRSSVLRQGWTGDFSCVARRLVQLLRSLTMYEELIKKKYKEERFTVIPAPLILEPLKLLRDSLDNGRWPRDDDELVSMITRNTAEKSIDINSNTTPESFFASFTGENLRWEFVGTIFTLAGLADIEPPSETRLSSSHTEQAGGIYAFAAEMAAASNACLDICQQYDNVNDLIIWLHYTHFVLASEYFEETSHHIYRVFGELVSHMHALGIHRRQSCTLNIPFFLSEARKRVFIACFRTDKNLATFLGRPPRLPGLYCDTDLPLDIEDNSLMLDEAPLQQLLSKLSPDGWNESAASSDGRIRPATAIRVRFMIGTVREQVLALSIGKKTKTFHADLQTVYQECKELWDKIPRQFHYHETGWEQIDSSTSIVSLAAYLEYLQTISQLERIRCRENPDAMLDLLDVSMRIVSTVIDFTKVHDHIRDIRRKYAWTCLLYALPAAGVLATELHRCTVRGTPLPCSVPRSTIIRNLSLLVSWFDDANGNISVTHRDCARVSEIITRLLDETLNHQPNAGYTVLDGQRDALQNGAIARTNVPMVEGPDTLGSQIEHYQLPGENGPNVNAFGTSVEFLDWWDDFWVDTSIPEALL</sequence>
<dbReference type="InterPro" id="IPR001138">
    <property type="entry name" value="Zn2Cys6_DnaBD"/>
</dbReference>
<protein>
    <recommendedName>
        <fullName evidence="8">Zn(2)-C6 fungal-type domain-containing protein</fullName>
    </recommendedName>
</protein>
<dbReference type="PANTHER" id="PTHR31001:SF40">
    <property type="entry name" value="ZN(II)2CYS6 TRANSCRIPTION FACTOR (EUROFUNG)"/>
    <property type="match status" value="1"/>
</dbReference>
<evidence type="ECO:0000313" key="9">
    <source>
        <dbReference type="EMBL" id="KAA8648023.1"/>
    </source>
</evidence>
<feature type="domain" description="Zn(2)-C6 fungal-type" evidence="8">
    <location>
        <begin position="19"/>
        <end position="51"/>
    </location>
</feature>
<dbReference type="EMBL" id="QUQM01000003">
    <property type="protein sequence ID" value="KAA8648023.1"/>
    <property type="molecule type" value="Genomic_DNA"/>
</dbReference>
<dbReference type="SMART" id="SM00066">
    <property type="entry name" value="GAL4"/>
    <property type="match status" value="1"/>
</dbReference>
<dbReference type="CDD" id="cd00067">
    <property type="entry name" value="GAL4"/>
    <property type="match status" value="1"/>
</dbReference>
<dbReference type="Pfam" id="PF00172">
    <property type="entry name" value="Zn_clus"/>
    <property type="match status" value="1"/>
</dbReference>
<dbReference type="GO" id="GO:0009893">
    <property type="term" value="P:positive regulation of metabolic process"/>
    <property type="evidence" value="ECO:0007669"/>
    <property type="project" value="UniProtKB-ARBA"/>
</dbReference>
<keyword evidence="3" id="KW-0805">Transcription regulation</keyword>
<evidence type="ECO:0000259" key="8">
    <source>
        <dbReference type="PROSITE" id="PS50048"/>
    </source>
</evidence>
<dbReference type="InterPro" id="IPR050613">
    <property type="entry name" value="Sec_Metabolite_Reg"/>
</dbReference>
<evidence type="ECO:0000313" key="10">
    <source>
        <dbReference type="Proteomes" id="UP000324241"/>
    </source>
</evidence>